<dbReference type="InterPro" id="IPR027417">
    <property type="entry name" value="P-loop_NTPase"/>
</dbReference>
<dbReference type="GO" id="GO:0003924">
    <property type="term" value="F:GTPase activity"/>
    <property type="evidence" value="ECO:0007669"/>
    <property type="project" value="InterPro"/>
</dbReference>
<dbReference type="Gene3D" id="1.10.260.30">
    <property type="entry name" value="Signal recognition particle, SRP54 subunit, M-domain"/>
    <property type="match status" value="1"/>
</dbReference>
<organism evidence="13 14">
    <name type="scientific">Sorghum bicolor</name>
    <name type="common">Sorghum</name>
    <name type="synonym">Sorghum vulgare</name>
    <dbReference type="NCBI Taxonomy" id="4558"/>
    <lineage>
        <taxon>Eukaryota</taxon>
        <taxon>Viridiplantae</taxon>
        <taxon>Streptophyta</taxon>
        <taxon>Embryophyta</taxon>
        <taxon>Tracheophyta</taxon>
        <taxon>Spermatophyta</taxon>
        <taxon>Magnoliopsida</taxon>
        <taxon>Liliopsida</taxon>
        <taxon>Poales</taxon>
        <taxon>Poaceae</taxon>
        <taxon>PACMAD clade</taxon>
        <taxon>Panicoideae</taxon>
        <taxon>Andropogonodae</taxon>
        <taxon>Andropogoneae</taxon>
        <taxon>Sorghinae</taxon>
        <taxon>Sorghum</taxon>
    </lineage>
</organism>
<sequence length="497" mass="53626">MVLAQLGESLVGALAQMAKSTVVDDKVVVDCLNDVSRALLQADVRFETVRAVQASIGSAVVNLQSLAAGTDRRRAIKHAVVDELRRMLDPAAGGGTGKPPPFFVPRKGRKPASVVMFVGLQGSGKTTTCVKYADYHRRTGFSPALVCADTFRAGALDQLRQNAAKAGIPFYGSYTESDPVRVAVEGVDRFRNADQAAAAEGCDLIVVDTSGRHSQEAALLEEMRQLAEATRPDLVVLVMDATIGQAAFDQALAFKQSVEVGAVIVVTKMDGHAKGGGGALSAVAATKSPVIFIGTGEHIADLEAFDARSFVSRRLLGMGDLPGFMDKIEDAMTTMTMAADQGQEGLEQQLLHELTTVKGASFTFTLRALYSLFRLVQRMGPLGHLVSFLPAGLLGDKGKQEEEGQQDKIKRYMTIMDSMSAAELDGADPMKLMMTKQQQSRINRVARGSGRPVSQVVELLQEHKRMAEMLSELAPAHVKRKRPNNKHIKRRLFNTSC</sequence>
<reference evidence="13 14" key="1">
    <citation type="journal article" date="2009" name="Nature">
        <title>The Sorghum bicolor genome and the diversification of grasses.</title>
        <authorList>
            <person name="Paterson A.H."/>
            <person name="Bowers J.E."/>
            <person name="Bruggmann R."/>
            <person name="Dubchak I."/>
            <person name="Grimwood J."/>
            <person name="Gundlach H."/>
            <person name="Haberer G."/>
            <person name="Hellsten U."/>
            <person name="Mitros T."/>
            <person name="Poliakov A."/>
            <person name="Schmutz J."/>
            <person name="Spannagl M."/>
            <person name="Tang H."/>
            <person name="Wang X."/>
            <person name="Wicker T."/>
            <person name="Bharti A.K."/>
            <person name="Chapman J."/>
            <person name="Feltus F.A."/>
            <person name="Gowik U."/>
            <person name="Grigoriev I.V."/>
            <person name="Lyons E."/>
            <person name="Maher C.A."/>
            <person name="Martis M."/>
            <person name="Narechania A."/>
            <person name="Otillar R.P."/>
            <person name="Penning B.W."/>
            <person name="Salamov A.A."/>
            <person name="Wang Y."/>
            <person name="Zhang L."/>
            <person name="Carpita N.C."/>
            <person name="Freeling M."/>
            <person name="Gingle A.R."/>
            <person name="Hash C.T."/>
            <person name="Keller B."/>
            <person name="Klein P."/>
            <person name="Kresovich S."/>
            <person name="McCann M.C."/>
            <person name="Ming R."/>
            <person name="Peterson D.G."/>
            <person name="Mehboob-ur-Rahman"/>
            <person name="Ware D."/>
            <person name="Westhoff P."/>
            <person name="Mayer K.F."/>
            <person name="Messing J."/>
            <person name="Rokhsar D.S."/>
        </authorList>
    </citation>
    <scope>NUCLEOTIDE SEQUENCE [LARGE SCALE GENOMIC DNA]</scope>
    <source>
        <strain evidence="14">cv. BTx623</strain>
    </source>
</reference>
<dbReference type="InterPro" id="IPR036225">
    <property type="entry name" value="SRP/SRP_N"/>
</dbReference>
<keyword evidence="4" id="KW-0547">Nucleotide-binding</keyword>
<evidence type="ECO:0000256" key="10">
    <source>
        <dbReference type="ARBA" id="ARBA00035672"/>
    </source>
</evidence>
<dbReference type="InParanoid" id="A0A1B6Q880"/>
<dbReference type="SUPFAM" id="SSF47446">
    <property type="entry name" value="Signal peptide-binding domain"/>
    <property type="match status" value="1"/>
</dbReference>
<dbReference type="GO" id="GO:0006616">
    <property type="term" value="P:SRP-dependent cotranslational protein targeting to membrane, translocation"/>
    <property type="evidence" value="ECO:0000318"/>
    <property type="project" value="GO_Central"/>
</dbReference>
<keyword evidence="14" id="KW-1185">Reference proteome</keyword>
<name>A0A1B6Q880_SORBI</name>
<evidence type="ECO:0000256" key="6">
    <source>
        <dbReference type="ARBA" id="ARBA00022884"/>
    </source>
</evidence>
<dbReference type="AlphaFoldDB" id="A0A1B6Q880"/>
<dbReference type="Gene3D" id="3.40.50.300">
    <property type="entry name" value="P-loop containing nucleotide triphosphate hydrolases"/>
    <property type="match status" value="1"/>
</dbReference>
<keyword evidence="3" id="KW-0963">Cytoplasm</keyword>
<dbReference type="InterPro" id="IPR003593">
    <property type="entry name" value="AAA+_ATPase"/>
</dbReference>
<dbReference type="Proteomes" id="UP000000768">
    <property type="component" value="Chromosome 3"/>
</dbReference>
<feature type="domain" description="SRP54-type proteins GTP-binding" evidence="12">
    <location>
        <begin position="289"/>
        <end position="302"/>
    </location>
</feature>
<dbReference type="SMART" id="SM00382">
    <property type="entry name" value="AAA"/>
    <property type="match status" value="1"/>
</dbReference>
<dbReference type="EC" id="3.6.5.4" evidence="10"/>
<dbReference type="EMBL" id="CM000762">
    <property type="protein sequence ID" value="KXG34125.1"/>
    <property type="molecule type" value="Genomic_DNA"/>
</dbReference>
<keyword evidence="5" id="KW-0378">Hydrolase</keyword>
<dbReference type="GO" id="GO:0030942">
    <property type="term" value="F:endoplasmic reticulum signal peptide binding"/>
    <property type="evidence" value="ECO:0000318"/>
    <property type="project" value="GO_Central"/>
</dbReference>
<dbReference type="SMART" id="SM00962">
    <property type="entry name" value="SRP54"/>
    <property type="match status" value="1"/>
</dbReference>
<dbReference type="PANTHER" id="PTHR11564:SF31">
    <property type="entry name" value="SIGNAL RECOGNITION PARTICLE 54 KDA PROTEIN"/>
    <property type="match status" value="1"/>
</dbReference>
<dbReference type="Gramene" id="OQU88203">
    <property type="protein sequence ID" value="OQU88203"/>
    <property type="gene ID" value="SORBI_3003G427400"/>
</dbReference>
<accession>A0A1B6Q880</accession>
<reference evidence="14" key="3">
    <citation type="journal article" date="2018" name="Plant J.">
        <title>The Sorghum bicolor reference genome: improved assembly, gene annotations, a transcriptome atlas, and signatures of genome organization.</title>
        <authorList>
            <person name="McCormick R.F."/>
            <person name="Truong S.K."/>
            <person name="Sreedasyam A."/>
            <person name="Jenkins J."/>
            <person name="Shu S."/>
            <person name="Sims D."/>
            <person name="Kennedy M."/>
            <person name="Amirebrahimi M."/>
            <person name="Weers B.D."/>
            <person name="McKinley B."/>
            <person name="Mattison A."/>
            <person name="Morishige D.T."/>
            <person name="Grimwood J."/>
            <person name="Schmutz J."/>
            <person name="Mullet J.E."/>
        </authorList>
    </citation>
    <scope>NUCLEOTIDE SEQUENCE [LARGE SCALE GENOMIC DNA]</scope>
    <source>
        <strain evidence="14">cv. BTx623</strain>
    </source>
</reference>
<dbReference type="FunFam" id="3.40.50.300:FF:000022">
    <property type="entry name" value="Signal recognition particle 54 kDa subunit"/>
    <property type="match status" value="1"/>
</dbReference>
<dbReference type="OrthoDB" id="10250817at2759"/>
<comment type="similarity">
    <text evidence="2">Belongs to the GTP-binding SRP family. SRP54 subfamily.</text>
</comment>
<dbReference type="Gramene" id="KXG34125">
    <property type="protein sequence ID" value="KXG34125"/>
    <property type="gene ID" value="SORBI_3003G427400"/>
</dbReference>
<proteinExistence type="inferred from homology"/>
<keyword evidence="9" id="KW-0687">Ribonucleoprotein</keyword>
<dbReference type="Pfam" id="PF00448">
    <property type="entry name" value="SRP54"/>
    <property type="match status" value="1"/>
</dbReference>
<dbReference type="PANTHER" id="PTHR11564">
    <property type="entry name" value="SIGNAL RECOGNITION PARTICLE 54K PROTEIN SRP54"/>
    <property type="match status" value="1"/>
</dbReference>
<dbReference type="InterPro" id="IPR000897">
    <property type="entry name" value="SRP54_GTPase_dom"/>
</dbReference>
<dbReference type="GO" id="GO:0005786">
    <property type="term" value="C:signal recognition particle, endoplasmic reticulum targeting"/>
    <property type="evidence" value="ECO:0000318"/>
    <property type="project" value="GO_Central"/>
</dbReference>
<evidence type="ECO:0000256" key="1">
    <source>
        <dbReference type="ARBA" id="ARBA00004496"/>
    </source>
</evidence>
<evidence type="ECO:0000256" key="3">
    <source>
        <dbReference type="ARBA" id="ARBA00022490"/>
    </source>
</evidence>
<dbReference type="CDD" id="cd17875">
    <property type="entry name" value="SRP54_G"/>
    <property type="match status" value="1"/>
</dbReference>
<dbReference type="SUPFAM" id="SSF52540">
    <property type="entry name" value="P-loop containing nucleoside triphosphate hydrolases"/>
    <property type="match status" value="1"/>
</dbReference>
<dbReference type="GO" id="GO:0005525">
    <property type="term" value="F:GTP binding"/>
    <property type="evidence" value="ECO:0007669"/>
    <property type="project" value="UniProtKB-KW"/>
</dbReference>
<keyword evidence="6" id="KW-0694">RNA-binding</keyword>
<dbReference type="InterPro" id="IPR022941">
    <property type="entry name" value="SRP54"/>
</dbReference>
<dbReference type="EMBL" id="CM000762">
    <property type="protein sequence ID" value="OQU88203.1"/>
    <property type="molecule type" value="Genomic_DNA"/>
</dbReference>
<dbReference type="Pfam" id="PF02881">
    <property type="entry name" value="SRP54_N"/>
    <property type="match status" value="1"/>
</dbReference>
<evidence type="ECO:0000313" key="13">
    <source>
        <dbReference type="EMBL" id="KXG34125.1"/>
    </source>
</evidence>
<reference evidence="13" key="2">
    <citation type="submission" date="2017-02" db="EMBL/GenBank/DDBJ databases">
        <title>WGS assembly of Sorghum bicolor.</title>
        <authorList>
            <person name="Paterson A."/>
            <person name="Mullet J."/>
            <person name="Bowers J."/>
            <person name="Bruggmann R."/>
            <person name="Dubchak I."/>
            <person name="Grimwood J."/>
            <person name="Gundlach H."/>
            <person name="Haberer G."/>
            <person name="Hellsten U."/>
            <person name="Mitros T."/>
            <person name="Poliakov A."/>
            <person name="Schmutz J."/>
            <person name="Spannagl M."/>
            <person name="Tang H."/>
            <person name="Wang X."/>
            <person name="Wicker T."/>
            <person name="Bharti A."/>
            <person name="Chapman J."/>
            <person name="Feltus F."/>
            <person name="Gowik U."/>
            <person name="Grigoriev I."/>
            <person name="Lyons E."/>
            <person name="Maher C."/>
            <person name="Martis M."/>
            <person name="Narechania A."/>
            <person name="Otillar R."/>
            <person name="Penning B."/>
            <person name="Salamov A."/>
            <person name="Wang Y."/>
            <person name="Zhang L."/>
            <person name="Carpita N."/>
            <person name="Freeling M."/>
            <person name="Gingle A."/>
            <person name="Hash C."/>
            <person name="Keller B."/>
            <person name="Klein P."/>
            <person name="Kresovich S."/>
            <person name="Mccann M."/>
            <person name="Ming R."/>
            <person name="Peterson D."/>
            <person name="Rahman M."/>
            <person name="Ware D."/>
            <person name="Westhoff P."/>
            <person name="Mayer K."/>
            <person name="Messing J."/>
            <person name="Sims D."/>
            <person name="Jenkins J."/>
            <person name="Shu S."/>
            <person name="Rokhsar D."/>
        </authorList>
    </citation>
    <scope>NUCLEOTIDE SEQUENCE</scope>
</reference>
<dbReference type="STRING" id="4558.A0A1B6Q880"/>
<gene>
    <name evidence="13" type="ORF">SORBI_3003G427400</name>
</gene>
<protein>
    <recommendedName>
        <fullName evidence="10">signal-recognition-particle GTPase</fullName>
        <ecNumber evidence="10">3.6.5.4</ecNumber>
    </recommendedName>
</protein>
<dbReference type="InterPro" id="IPR042101">
    <property type="entry name" value="SRP54_N_sf"/>
</dbReference>
<dbReference type="GO" id="GO:0005829">
    <property type="term" value="C:cytosol"/>
    <property type="evidence" value="ECO:0000318"/>
    <property type="project" value="GO_Central"/>
</dbReference>
<dbReference type="InterPro" id="IPR013822">
    <property type="entry name" value="Signal_recog_particl_SRP54_hlx"/>
</dbReference>
<dbReference type="eggNOG" id="KOG0780">
    <property type="taxonomic scope" value="Eukaryota"/>
</dbReference>
<dbReference type="InterPro" id="IPR004125">
    <property type="entry name" value="Signal_recog_particle_SRP54_M"/>
</dbReference>
<evidence type="ECO:0000256" key="8">
    <source>
        <dbReference type="ARBA" id="ARBA00023135"/>
    </source>
</evidence>
<comment type="subcellular location">
    <subcellularLocation>
        <location evidence="1">Cytoplasm</location>
    </subcellularLocation>
</comment>
<dbReference type="SMART" id="SM00963">
    <property type="entry name" value="SRP54_N"/>
    <property type="match status" value="1"/>
</dbReference>
<dbReference type="InterPro" id="IPR036891">
    <property type="entry name" value="Signal_recog_part_SRP54_M_sf"/>
</dbReference>
<evidence type="ECO:0000256" key="4">
    <source>
        <dbReference type="ARBA" id="ARBA00022741"/>
    </source>
</evidence>
<evidence type="ECO:0000256" key="9">
    <source>
        <dbReference type="ARBA" id="ARBA00023274"/>
    </source>
</evidence>
<evidence type="ECO:0000259" key="12">
    <source>
        <dbReference type="PROSITE" id="PS00300"/>
    </source>
</evidence>
<dbReference type="Gene3D" id="1.20.120.140">
    <property type="entry name" value="Signal recognition particle SRP54, nucleotide-binding domain"/>
    <property type="match status" value="1"/>
</dbReference>
<dbReference type="SUPFAM" id="SSF47364">
    <property type="entry name" value="Domain of the SRP/SRP receptor G-proteins"/>
    <property type="match status" value="1"/>
</dbReference>
<comment type="catalytic activity">
    <reaction evidence="11">
        <text>GTP + H2O = GDP + phosphate + H(+)</text>
        <dbReference type="Rhea" id="RHEA:19669"/>
        <dbReference type="ChEBI" id="CHEBI:15377"/>
        <dbReference type="ChEBI" id="CHEBI:15378"/>
        <dbReference type="ChEBI" id="CHEBI:37565"/>
        <dbReference type="ChEBI" id="CHEBI:43474"/>
        <dbReference type="ChEBI" id="CHEBI:58189"/>
        <dbReference type="EC" id="3.6.5.4"/>
    </reaction>
    <physiologicalReaction direction="left-to-right" evidence="11">
        <dbReference type="Rhea" id="RHEA:19670"/>
    </physiologicalReaction>
</comment>
<evidence type="ECO:0000256" key="7">
    <source>
        <dbReference type="ARBA" id="ARBA00023134"/>
    </source>
</evidence>
<dbReference type="OMA" id="MTMAADQ"/>
<keyword evidence="7" id="KW-0342">GTP-binding</keyword>
<dbReference type="PROSITE" id="PS00300">
    <property type="entry name" value="SRP54"/>
    <property type="match status" value="1"/>
</dbReference>
<evidence type="ECO:0000256" key="11">
    <source>
        <dbReference type="ARBA" id="ARBA00048157"/>
    </source>
</evidence>
<dbReference type="GO" id="GO:0008312">
    <property type="term" value="F:7S RNA binding"/>
    <property type="evidence" value="ECO:0000318"/>
    <property type="project" value="GO_Central"/>
</dbReference>
<keyword evidence="8" id="KW-0733">Signal recognition particle</keyword>
<evidence type="ECO:0000256" key="5">
    <source>
        <dbReference type="ARBA" id="ARBA00022801"/>
    </source>
</evidence>
<dbReference type="Pfam" id="PF02978">
    <property type="entry name" value="SRP_SPB"/>
    <property type="match status" value="1"/>
</dbReference>
<evidence type="ECO:0000256" key="2">
    <source>
        <dbReference type="ARBA" id="ARBA00005450"/>
    </source>
</evidence>
<evidence type="ECO:0000313" key="14">
    <source>
        <dbReference type="Proteomes" id="UP000000768"/>
    </source>
</evidence>